<evidence type="ECO:0000256" key="5">
    <source>
        <dbReference type="ARBA" id="ARBA00032011"/>
    </source>
</evidence>
<feature type="compositionally biased region" description="Low complexity" evidence="7">
    <location>
        <begin position="43"/>
        <end position="61"/>
    </location>
</feature>
<organism evidence="8 9">
    <name type="scientific">Brachionus calyciflorus</name>
    <dbReference type="NCBI Taxonomy" id="104777"/>
    <lineage>
        <taxon>Eukaryota</taxon>
        <taxon>Metazoa</taxon>
        <taxon>Spiralia</taxon>
        <taxon>Gnathifera</taxon>
        <taxon>Rotifera</taxon>
        <taxon>Eurotatoria</taxon>
        <taxon>Monogononta</taxon>
        <taxon>Pseudotrocha</taxon>
        <taxon>Ploima</taxon>
        <taxon>Brachionidae</taxon>
        <taxon>Brachionus</taxon>
    </lineage>
</organism>
<accession>A0A813RAF3</accession>
<dbReference type="InterPro" id="IPR019404">
    <property type="entry name" value="Mediator_Med11"/>
</dbReference>
<evidence type="ECO:0000313" key="8">
    <source>
        <dbReference type="EMBL" id="CAF0778706.1"/>
    </source>
</evidence>
<protein>
    <recommendedName>
        <fullName evidence="3 6">Mediator of RNA polymerase II transcription subunit 11</fullName>
    </recommendedName>
    <alternativeName>
        <fullName evidence="5 6">Mediator complex subunit 11</fullName>
    </alternativeName>
</protein>
<proteinExistence type="inferred from homology"/>
<dbReference type="GO" id="GO:0003712">
    <property type="term" value="F:transcription coregulator activity"/>
    <property type="evidence" value="ECO:0007669"/>
    <property type="project" value="InterPro"/>
</dbReference>
<evidence type="ECO:0000256" key="7">
    <source>
        <dbReference type="SAM" id="MobiDB-lite"/>
    </source>
</evidence>
<reference evidence="8" key="1">
    <citation type="submission" date="2021-02" db="EMBL/GenBank/DDBJ databases">
        <authorList>
            <person name="Nowell W R."/>
        </authorList>
    </citation>
    <scope>NUCLEOTIDE SEQUENCE</scope>
    <source>
        <strain evidence="8">Ploen Becks lab</strain>
    </source>
</reference>
<evidence type="ECO:0000256" key="2">
    <source>
        <dbReference type="ARBA" id="ARBA00008186"/>
    </source>
</evidence>
<dbReference type="EMBL" id="CAJNOC010000576">
    <property type="protein sequence ID" value="CAF0778706.1"/>
    <property type="molecule type" value="Genomic_DNA"/>
</dbReference>
<dbReference type="Proteomes" id="UP000663879">
    <property type="component" value="Unassembled WGS sequence"/>
</dbReference>
<evidence type="ECO:0000256" key="3">
    <source>
        <dbReference type="ARBA" id="ARBA00019621"/>
    </source>
</evidence>
<comment type="caution">
    <text evidence="8">The sequence shown here is derived from an EMBL/GenBank/DDBJ whole genome shotgun (WGS) entry which is preliminary data.</text>
</comment>
<comment type="subunit">
    <text evidence="6">Component of the Mediator complex.</text>
</comment>
<keyword evidence="4 6" id="KW-0539">Nucleus</keyword>
<evidence type="ECO:0000256" key="6">
    <source>
        <dbReference type="RuleBase" id="RU364147"/>
    </source>
</evidence>
<evidence type="ECO:0000256" key="1">
    <source>
        <dbReference type="ARBA" id="ARBA00004123"/>
    </source>
</evidence>
<dbReference type="OrthoDB" id="5418434at2759"/>
<keyword evidence="6" id="KW-0805">Transcription regulation</keyword>
<comment type="subcellular location">
    <subcellularLocation>
        <location evidence="1 6">Nucleus</location>
    </subcellularLocation>
</comment>
<keyword evidence="9" id="KW-1185">Reference proteome</keyword>
<dbReference type="GO" id="GO:0016592">
    <property type="term" value="C:mediator complex"/>
    <property type="evidence" value="ECO:0007669"/>
    <property type="project" value="InterPro"/>
</dbReference>
<keyword evidence="6" id="KW-0804">Transcription</keyword>
<comment type="function">
    <text evidence="6">Component of the Mediator complex, a coactivator involved in the regulated transcription of nearly all RNA polymerase II-dependent genes. Mediator functions as a bridge to convey information from gene-specific regulatory proteins to the basal RNA polymerase II transcription machinery. Mediator is recruited to promoters by direct interactions with regulatory proteins and serves as a scaffold for the assembly of a functional pre-initiation complex with RNA polymerase II and the general transcription factors.</text>
</comment>
<name>A0A813RAF3_9BILA</name>
<dbReference type="Pfam" id="PF10280">
    <property type="entry name" value="Med11"/>
    <property type="match status" value="1"/>
</dbReference>
<dbReference type="PANTHER" id="PTHR22890">
    <property type="entry name" value="MEDIATOR OF RNA POLYMERASE II TRANSCRIPTION SUBUNIT 11"/>
    <property type="match status" value="1"/>
</dbReference>
<evidence type="ECO:0000313" key="9">
    <source>
        <dbReference type="Proteomes" id="UP000663879"/>
    </source>
</evidence>
<dbReference type="AlphaFoldDB" id="A0A813RAF3"/>
<feature type="region of interest" description="Disordered" evidence="7">
    <location>
        <begin position="36"/>
        <end position="61"/>
    </location>
</feature>
<keyword evidence="6" id="KW-0010">Activator</keyword>
<gene>
    <name evidence="6" type="primary">MED11</name>
    <name evidence="8" type="ORF">OXX778_LOCUS5340</name>
</gene>
<evidence type="ECO:0000256" key="4">
    <source>
        <dbReference type="ARBA" id="ARBA00023242"/>
    </source>
</evidence>
<sequence>MYNAQNPQLMQGSQMQMNRNMVPGQPHQPMQFDNPYYGQHPNQQQSHAQYMQQQQQMQQQMPRDEALIKLKRLDEINSNISKISHLLIQFFDELTKDKQPSTKVKQTKIIFEDFLKHLKKVETDMLSEIGQLTMASTGHPHEGSIYGARKDFDLGKMHLNLVISQLSSLREVLDSPLSNLQSDDSDDDI</sequence>
<comment type="similarity">
    <text evidence="2 6">Belongs to the Mediator complex subunit 11 family.</text>
</comment>
<dbReference type="GO" id="GO:0006357">
    <property type="term" value="P:regulation of transcription by RNA polymerase II"/>
    <property type="evidence" value="ECO:0007669"/>
    <property type="project" value="InterPro"/>
</dbReference>